<reference evidence="4" key="1">
    <citation type="submission" date="2017-09" db="EMBL/GenBank/DDBJ databases">
        <title>Depth-based differentiation of microbial function through sediment-hosted aquifers and enrichment of novel symbionts in the deep terrestrial subsurface.</title>
        <authorList>
            <person name="Probst A.J."/>
            <person name="Ladd B."/>
            <person name="Jarett J.K."/>
            <person name="Geller-Mcgrath D.E."/>
            <person name="Sieber C.M.K."/>
            <person name="Emerson J.B."/>
            <person name="Anantharaman K."/>
            <person name="Thomas B.C."/>
            <person name="Malmstrom R."/>
            <person name="Stieglmeier M."/>
            <person name="Klingl A."/>
            <person name="Woyke T."/>
            <person name="Ryan C.M."/>
            <person name="Banfield J.F."/>
        </authorList>
    </citation>
    <scope>NUCLEOTIDE SEQUENCE [LARGE SCALE GENOMIC DNA]</scope>
</reference>
<organism evidence="3 4">
    <name type="scientific">Candidatus Magasanikbacteria bacterium CG10_big_fil_rev_8_21_14_0_10_42_10</name>
    <dbReference type="NCBI Taxonomy" id="1974649"/>
    <lineage>
        <taxon>Bacteria</taxon>
        <taxon>Candidatus Magasanikiibacteriota</taxon>
    </lineage>
</organism>
<evidence type="ECO:0000256" key="2">
    <source>
        <dbReference type="SAM" id="MobiDB-lite"/>
    </source>
</evidence>
<evidence type="ECO:0000313" key="3">
    <source>
        <dbReference type="EMBL" id="PIR76063.1"/>
    </source>
</evidence>
<keyword evidence="1" id="KW-0175">Coiled coil</keyword>
<protein>
    <submittedName>
        <fullName evidence="3">Uncharacterized protein</fullName>
    </submittedName>
</protein>
<feature type="coiled-coil region" evidence="1">
    <location>
        <begin position="105"/>
        <end position="139"/>
    </location>
</feature>
<dbReference type="AlphaFoldDB" id="A0A2H0TV71"/>
<sequence>MSKSTEIPSTEPREEQTSEIDEVEKNSFLKTVEKGKNRKSAARIFQGVADIGKAEIVNRYLAYQIQFGTKEEAGHAERIAQQLIEVSNQNWGNGIPERKINPIIEKRIDSLFKEYEQVREKLEEKIAEKKTTLENWDTSDPKEWERIEKWLEIESDQQMSLAEWLDKSKKLNGPESLYSQTENWRGRLKSANLSLQDFDELSFSFQEVEEGTAMDKIDEIVEKLNEEKSKMIAEQQKILGKIKKIFGIPSKDTDTLEGKVSSLEDLRTIISRLQDTYKARTKKVNDGNKKNEETQMERKIQKAQLEDDLKETEIAYKKFQKIEKGKETE</sequence>
<proteinExistence type="predicted"/>
<dbReference type="EMBL" id="PFBY01000042">
    <property type="protein sequence ID" value="PIR76063.1"/>
    <property type="molecule type" value="Genomic_DNA"/>
</dbReference>
<accession>A0A2H0TV71</accession>
<comment type="caution">
    <text evidence="3">The sequence shown here is derived from an EMBL/GenBank/DDBJ whole genome shotgun (WGS) entry which is preliminary data.</text>
</comment>
<evidence type="ECO:0000313" key="4">
    <source>
        <dbReference type="Proteomes" id="UP000231530"/>
    </source>
</evidence>
<feature type="region of interest" description="Disordered" evidence="2">
    <location>
        <begin position="1"/>
        <end position="22"/>
    </location>
</feature>
<evidence type="ECO:0000256" key="1">
    <source>
        <dbReference type="SAM" id="Coils"/>
    </source>
</evidence>
<name>A0A2H0TV71_9BACT</name>
<gene>
    <name evidence="3" type="ORF">COU32_03865</name>
</gene>
<dbReference type="Proteomes" id="UP000231530">
    <property type="component" value="Unassembled WGS sequence"/>
</dbReference>